<evidence type="ECO:0000259" key="1">
    <source>
        <dbReference type="Pfam" id="PF12697"/>
    </source>
</evidence>
<gene>
    <name evidence="2" type="ORF">F0L68_03275</name>
</gene>
<dbReference type="PANTHER" id="PTHR43194:SF5">
    <property type="entry name" value="PIMELOYL-[ACYL-CARRIER PROTEIN] METHYL ESTER ESTERASE"/>
    <property type="match status" value="1"/>
</dbReference>
<reference evidence="2 3" key="2">
    <citation type="submission" date="2019-09" db="EMBL/GenBank/DDBJ databases">
        <authorList>
            <person name="Jin C."/>
        </authorList>
    </citation>
    <scope>NUCLEOTIDE SEQUENCE [LARGE SCALE GENOMIC DNA]</scope>
    <source>
        <strain evidence="2 3">AN110305</strain>
    </source>
</reference>
<feature type="domain" description="AB hydrolase-1" evidence="1">
    <location>
        <begin position="16"/>
        <end position="246"/>
    </location>
</feature>
<name>A0A5B2XTJ1_9PSEU</name>
<dbReference type="EMBL" id="VUOB01000003">
    <property type="protein sequence ID" value="KAA2266151.1"/>
    <property type="molecule type" value="Genomic_DNA"/>
</dbReference>
<dbReference type="GO" id="GO:0016787">
    <property type="term" value="F:hydrolase activity"/>
    <property type="evidence" value="ECO:0007669"/>
    <property type="project" value="UniProtKB-KW"/>
</dbReference>
<evidence type="ECO:0000313" key="2">
    <source>
        <dbReference type="EMBL" id="KAA2266151.1"/>
    </source>
</evidence>
<reference evidence="2 3" key="1">
    <citation type="submission" date="2019-09" db="EMBL/GenBank/DDBJ databases">
        <title>Goodfellowia gen. nov., a new genus of the Pseudonocardineae related to Actinoalloteichus, containing Goodfellowia coeruleoviolacea gen. nov., comb. nov. gen. nov., comb. nov.</title>
        <authorList>
            <person name="Labeda D."/>
        </authorList>
    </citation>
    <scope>NUCLEOTIDE SEQUENCE [LARGE SCALE GENOMIC DNA]</scope>
    <source>
        <strain evidence="2 3">AN110305</strain>
    </source>
</reference>
<evidence type="ECO:0000313" key="3">
    <source>
        <dbReference type="Proteomes" id="UP000323454"/>
    </source>
</evidence>
<keyword evidence="2" id="KW-0378">Hydrolase</keyword>
<dbReference type="AlphaFoldDB" id="A0A5B2XTJ1"/>
<dbReference type="RefSeq" id="WP_149847889.1">
    <property type="nucleotide sequence ID" value="NZ_VUOB01000003.1"/>
</dbReference>
<accession>A0A5B2XTJ1</accession>
<comment type="caution">
    <text evidence="2">The sequence shown here is derived from an EMBL/GenBank/DDBJ whole genome shotgun (WGS) entry which is preliminary data.</text>
</comment>
<dbReference type="InterPro" id="IPR029058">
    <property type="entry name" value="AB_hydrolase_fold"/>
</dbReference>
<dbReference type="PANTHER" id="PTHR43194">
    <property type="entry name" value="HYDROLASE ALPHA/BETA FOLD FAMILY"/>
    <property type="match status" value="1"/>
</dbReference>
<proteinExistence type="predicted"/>
<dbReference type="Proteomes" id="UP000323454">
    <property type="component" value="Unassembled WGS sequence"/>
</dbReference>
<dbReference type="Gene3D" id="3.40.50.1820">
    <property type="entry name" value="alpha/beta hydrolase"/>
    <property type="match status" value="1"/>
</dbReference>
<sequence>MNGLRVRRGGSGGPTLLLLHGLGATGGVWRGLTGLLDDRWPGGWLAPDLPGHGGSDPLPRYTYGHLAAAVASAVEDTEDVVVLGHSLGGVVGLALASGWFGPSVRAVCGLGIKVSWTQEELAKSSAIAAKPARTFPSRAEAAARCLAVAGLTGLVAEDAPEVDEGLVTRADGWGLALDQAAYGVGAPPMPGLLAAARATGATLVLAAGERDPMCAEQDLAALVDAPVVLAGLGHNAHVESPEDVLDLVLRVLG</sequence>
<dbReference type="SUPFAM" id="SSF53474">
    <property type="entry name" value="alpha/beta-Hydrolases"/>
    <property type="match status" value="1"/>
</dbReference>
<dbReference type="InterPro" id="IPR000073">
    <property type="entry name" value="AB_hydrolase_1"/>
</dbReference>
<organism evidence="2 3">
    <name type="scientific">Solihabitans fulvus</name>
    <dbReference type="NCBI Taxonomy" id="1892852"/>
    <lineage>
        <taxon>Bacteria</taxon>
        <taxon>Bacillati</taxon>
        <taxon>Actinomycetota</taxon>
        <taxon>Actinomycetes</taxon>
        <taxon>Pseudonocardiales</taxon>
        <taxon>Pseudonocardiaceae</taxon>
        <taxon>Solihabitans</taxon>
    </lineage>
</organism>
<keyword evidence="3" id="KW-1185">Reference proteome</keyword>
<dbReference type="Pfam" id="PF12697">
    <property type="entry name" value="Abhydrolase_6"/>
    <property type="match status" value="1"/>
</dbReference>
<dbReference type="InterPro" id="IPR050228">
    <property type="entry name" value="Carboxylesterase_BioH"/>
</dbReference>
<protein>
    <submittedName>
        <fullName evidence="2">Alpha/beta hydrolase</fullName>
    </submittedName>
</protein>
<dbReference type="OrthoDB" id="27092at2"/>